<organism evidence="2 3">
    <name type="scientific">Trapa natans</name>
    <name type="common">Water chestnut</name>
    <dbReference type="NCBI Taxonomy" id="22666"/>
    <lineage>
        <taxon>Eukaryota</taxon>
        <taxon>Viridiplantae</taxon>
        <taxon>Streptophyta</taxon>
        <taxon>Embryophyta</taxon>
        <taxon>Tracheophyta</taxon>
        <taxon>Spermatophyta</taxon>
        <taxon>Magnoliopsida</taxon>
        <taxon>eudicotyledons</taxon>
        <taxon>Gunneridae</taxon>
        <taxon>Pentapetalae</taxon>
        <taxon>rosids</taxon>
        <taxon>malvids</taxon>
        <taxon>Myrtales</taxon>
        <taxon>Lythraceae</taxon>
        <taxon>Trapa</taxon>
    </lineage>
</organism>
<reference evidence="2 3" key="1">
    <citation type="journal article" date="2023" name="Hortic Res">
        <title>Pangenome of water caltrop reveals structural variations and asymmetric subgenome divergence after allopolyploidization.</title>
        <authorList>
            <person name="Zhang X."/>
            <person name="Chen Y."/>
            <person name="Wang L."/>
            <person name="Yuan Y."/>
            <person name="Fang M."/>
            <person name="Shi L."/>
            <person name="Lu R."/>
            <person name="Comes H.P."/>
            <person name="Ma Y."/>
            <person name="Chen Y."/>
            <person name="Huang G."/>
            <person name="Zhou Y."/>
            <person name="Zheng Z."/>
            <person name="Qiu Y."/>
        </authorList>
    </citation>
    <scope>NUCLEOTIDE SEQUENCE [LARGE SCALE GENOMIC DNA]</scope>
    <source>
        <strain evidence="2">F231</strain>
    </source>
</reference>
<feature type="compositionally biased region" description="Pro residues" evidence="1">
    <location>
        <begin position="310"/>
        <end position="331"/>
    </location>
</feature>
<dbReference type="PANTHER" id="PTHR31949">
    <property type="entry name" value="GASTRIC MUCIN-LIKE PROTEIN"/>
    <property type="match status" value="1"/>
</dbReference>
<sequence length="573" mass="60692">MMSRDGREYFTGGRNFSTGSLNFRGGRSLTGGIASTRDADENLDLFSRNHRSVSVASSEESSSDASSVKLGRLSIGSAKVARSGLDDLLSSTDGGKHDYDWLLTPPETPLRASSDGSDSLPSTAVPRSSSFSRSRSATTKASRLSVSQSETSHTTRPARSSSVTRSSISTSQFSTYSSNRPSSILNTSSASLSSYIRSPSPVARSARPSTPSRSSTSRSSTPSKIRVVPASSSVEKPRATQSSRPLTPSSRPQIPGNSSVPSSRSNSRPSTPARRNSAPPISQSAAVSSISVGQAPSNGRSSAPTSRPSSPSPRLRPPPQPIVPPGFPMETPPNLRTTLPDRPLSAGRSRPAASVTSKGNTEPVGVANMPRRHPSPIITRGRLSVPEPMGRNRVQSHTADLPEHPKTPHLPEFGMKKPVKTLASAHDTNGYGRTASKKSLDVTIKHMDIRGGTGNLRALSNTTLFPQSTRPAASKTQSIRSINGTGNLRSGKDALPQSGSWTISSPESGILSGKGDYYFGGMTDIYESSRYDAILLKEDLNNTNWLHGVDDKSDQGSIFGNGFEPLPEPFGPL</sequence>
<feature type="compositionally biased region" description="Low complexity" evidence="1">
    <location>
        <begin position="257"/>
        <end position="309"/>
    </location>
</feature>
<dbReference type="AlphaFoldDB" id="A0AAN7M6W4"/>
<dbReference type="EMBL" id="JAXQNO010000004">
    <property type="protein sequence ID" value="KAK4799184.1"/>
    <property type="molecule type" value="Genomic_DNA"/>
</dbReference>
<feature type="region of interest" description="Disordered" evidence="1">
    <location>
        <begin position="467"/>
        <end position="502"/>
    </location>
</feature>
<name>A0AAN7M6W4_TRANT</name>
<dbReference type="PANTHER" id="PTHR31949:SF2">
    <property type="entry name" value="OS05G0480600 PROTEIN"/>
    <property type="match status" value="1"/>
</dbReference>
<feature type="compositionally biased region" description="Polar residues" evidence="1">
    <location>
        <begin position="467"/>
        <end position="488"/>
    </location>
</feature>
<evidence type="ECO:0000313" key="3">
    <source>
        <dbReference type="Proteomes" id="UP001346149"/>
    </source>
</evidence>
<keyword evidence="3" id="KW-1185">Reference proteome</keyword>
<feature type="compositionally biased region" description="Polar residues" evidence="1">
    <location>
        <begin position="230"/>
        <end position="256"/>
    </location>
</feature>
<protein>
    <submittedName>
        <fullName evidence="2">Uncharacterized protein</fullName>
    </submittedName>
</protein>
<dbReference type="GO" id="GO:0055028">
    <property type="term" value="C:cortical microtubule"/>
    <property type="evidence" value="ECO:0007669"/>
    <property type="project" value="TreeGrafter"/>
</dbReference>
<proteinExistence type="predicted"/>
<dbReference type="Proteomes" id="UP001346149">
    <property type="component" value="Unassembled WGS sequence"/>
</dbReference>
<evidence type="ECO:0000256" key="1">
    <source>
        <dbReference type="SAM" id="MobiDB-lite"/>
    </source>
</evidence>
<accession>A0AAN7M6W4</accession>
<gene>
    <name evidence="2" type="ORF">SAY86_024549</name>
</gene>
<feature type="region of interest" description="Disordered" evidence="1">
    <location>
        <begin position="86"/>
        <end position="414"/>
    </location>
</feature>
<comment type="caution">
    <text evidence="2">The sequence shown here is derived from an EMBL/GenBank/DDBJ whole genome shotgun (WGS) entry which is preliminary data.</text>
</comment>
<evidence type="ECO:0000313" key="2">
    <source>
        <dbReference type="EMBL" id="KAK4799184.1"/>
    </source>
</evidence>
<feature type="compositionally biased region" description="Low complexity" evidence="1">
    <location>
        <begin position="122"/>
        <end position="145"/>
    </location>
</feature>
<feature type="compositionally biased region" description="Low complexity" evidence="1">
    <location>
        <begin position="154"/>
        <end position="223"/>
    </location>
</feature>
<dbReference type="GO" id="GO:0043622">
    <property type="term" value="P:cortical microtubule organization"/>
    <property type="evidence" value="ECO:0007669"/>
    <property type="project" value="TreeGrafter"/>
</dbReference>